<gene>
    <name evidence="7" type="ORF">UU67_C0078G0002</name>
</gene>
<comment type="similarity">
    <text evidence="1">Belongs to the N(4)/N(6)-methyltransferase family.</text>
</comment>
<keyword evidence="4" id="KW-0808">Transferase</keyword>
<dbReference type="EC" id="2.1.1.72" evidence="2"/>
<evidence type="ECO:0000313" key="7">
    <source>
        <dbReference type="EMBL" id="KKS11268.1"/>
    </source>
</evidence>
<dbReference type="Gene3D" id="3.40.50.150">
    <property type="entry name" value="Vaccinia Virus protein VP39"/>
    <property type="match status" value="1"/>
</dbReference>
<dbReference type="GO" id="GO:0003676">
    <property type="term" value="F:nucleic acid binding"/>
    <property type="evidence" value="ECO:0007669"/>
    <property type="project" value="InterPro"/>
</dbReference>
<evidence type="ECO:0000313" key="8">
    <source>
        <dbReference type="Proteomes" id="UP000034753"/>
    </source>
</evidence>
<dbReference type="GO" id="GO:0032259">
    <property type="term" value="P:methylation"/>
    <property type="evidence" value="ECO:0007669"/>
    <property type="project" value="UniProtKB-KW"/>
</dbReference>
<dbReference type="GO" id="GO:0009007">
    <property type="term" value="F:site-specific DNA-methyltransferase (adenine-specific) activity"/>
    <property type="evidence" value="ECO:0007669"/>
    <property type="project" value="UniProtKB-EC"/>
</dbReference>
<name>A0A0G0ZE28_9BACT</name>
<keyword evidence="5" id="KW-0949">S-adenosyl-L-methionine</keyword>
<evidence type="ECO:0000256" key="5">
    <source>
        <dbReference type="ARBA" id="ARBA00022691"/>
    </source>
</evidence>
<dbReference type="PROSITE" id="PS00092">
    <property type="entry name" value="N6_MTASE"/>
    <property type="match status" value="1"/>
</dbReference>
<dbReference type="EMBL" id="LCBN01000078">
    <property type="protein sequence ID" value="KKS11268.1"/>
    <property type="molecule type" value="Genomic_DNA"/>
</dbReference>
<dbReference type="Gene3D" id="1.10.1020.10">
    <property type="entry name" value="Adenine-specific Methyltransferase, Domain 2"/>
    <property type="match status" value="1"/>
</dbReference>
<dbReference type="PATRIC" id="fig|1618429.3.peg.1166"/>
<accession>A0A0G0ZE28</accession>
<evidence type="ECO:0000256" key="4">
    <source>
        <dbReference type="ARBA" id="ARBA00022679"/>
    </source>
</evidence>
<dbReference type="Proteomes" id="UP000034753">
    <property type="component" value="Unassembled WGS sequence"/>
</dbReference>
<comment type="caution">
    <text evidence="7">The sequence shown here is derived from an EMBL/GenBank/DDBJ whole genome shotgun (WGS) entry which is preliminary data.</text>
</comment>
<organism evidence="7 8">
    <name type="scientific">Candidatus Daviesbacteria bacterium GW2011_GWB1_41_5</name>
    <dbReference type="NCBI Taxonomy" id="1618429"/>
    <lineage>
        <taxon>Bacteria</taxon>
        <taxon>Candidatus Daviesiibacteriota</taxon>
    </lineage>
</organism>
<evidence type="ECO:0000256" key="2">
    <source>
        <dbReference type="ARBA" id="ARBA00011900"/>
    </source>
</evidence>
<dbReference type="PRINTS" id="PR00505">
    <property type="entry name" value="D12N6MTFRASE"/>
</dbReference>
<dbReference type="InterPro" id="IPR023095">
    <property type="entry name" value="Ade_MeTrfase_dom_2"/>
</dbReference>
<comment type="catalytic activity">
    <reaction evidence="6">
        <text>a 2'-deoxyadenosine in DNA + S-adenosyl-L-methionine = an N(6)-methyl-2'-deoxyadenosine in DNA + S-adenosyl-L-homocysteine + H(+)</text>
        <dbReference type="Rhea" id="RHEA:15197"/>
        <dbReference type="Rhea" id="RHEA-COMP:12418"/>
        <dbReference type="Rhea" id="RHEA-COMP:12419"/>
        <dbReference type="ChEBI" id="CHEBI:15378"/>
        <dbReference type="ChEBI" id="CHEBI:57856"/>
        <dbReference type="ChEBI" id="CHEBI:59789"/>
        <dbReference type="ChEBI" id="CHEBI:90615"/>
        <dbReference type="ChEBI" id="CHEBI:90616"/>
        <dbReference type="EC" id="2.1.1.72"/>
    </reaction>
</comment>
<dbReference type="Pfam" id="PF02086">
    <property type="entry name" value="MethyltransfD12"/>
    <property type="match status" value="1"/>
</dbReference>
<evidence type="ECO:0000256" key="3">
    <source>
        <dbReference type="ARBA" id="ARBA00022603"/>
    </source>
</evidence>
<dbReference type="InterPro" id="IPR012327">
    <property type="entry name" value="MeTrfase_D12"/>
</dbReference>
<proteinExistence type="inferred from homology"/>
<keyword evidence="3" id="KW-0489">Methyltransferase</keyword>
<dbReference type="SUPFAM" id="SSF53335">
    <property type="entry name" value="S-adenosyl-L-methionine-dependent methyltransferases"/>
    <property type="match status" value="1"/>
</dbReference>
<dbReference type="InterPro" id="IPR029063">
    <property type="entry name" value="SAM-dependent_MTases_sf"/>
</dbReference>
<evidence type="ECO:0000256" key="1">
    <source>
        <dbReference type="ARBA" id="ARBA00006594"/>
    </source>
</evidence>
<evidence type="ECO:0000256" key="6">
    <source>
        <dbReference type="ARBA" id="ARBA00047942"/>
    </source>
</evidence>
<dbReference type="InterPro" id="IPR002052">
    <property type="entry name" value="DNA_methylase_N6_adenine_CS"/>
</dbReference>
<dbReference type="AlphaFoldDB" id="A0A0G0ZE28"/>
<reference evidence="7 8" key="1">
    <citation type="journal article" date="2015" name="Nature">
        <title>rRNA introns, odd ribosomes, and small enigmatic genomes across a large radiation of phyla.</title>
        <authorList>
            <person name="Brown C.T."/>
            <person name="Hug L.A."/>
            <person name="Thomas B.C."/>
            <person name="Sharon I."/>
            <person name="Castelle C.J."/>
            <person name="Singh A."/>
            <person name="Wilkins M.J."/>
            <person name="Williams K.H."/>
            <person name="Banfield J.F."/>
        </authorList>
    </citation>
    <scope>NUCLEOTIDE SEQUENCE [LARGE SCALE GENOMIC DNA]</scope>
</reference>
<dbReference type="GO" id="GO:0009307">
    <property type="term" value="P:DNA restriction-modification system"/>
    <property type="evidence" value="ECO:0007669"/>
    <property type="project" value="InterPro"/>
</dbReference>
<sequence length="358" mass="41954">MQQPKFPKVNFIGNKDGLSAWICSYFPSDTKVVFDAFSGGGSVGYEAKKQGFKVITNDILKTNMLLATALIENQDTILDENDLETLFSGQPIKGFMYREYSNVYFFPEECMQLDQYRENVEKLSSKYKKALALSLLRRSMIRKMPYSRFTINWETIKRLRDEAYSYEKYGRKRAYHNQSFKEHILEAVASYNEAVFDNSQENLAYNVDIFEVLGKVKADVVYLDPPYSGTMNNYFGFYGVLDEYFASKKLKPFENNFVDKKKALYLFDKLFSSLGSYKYWFMSYNNSSYPSKEELVKLLEKYSDSITVVEKPHKYKLTNKENKEKNKEYLFIVKNLHKNFRPVMFQVDQPALCEELAV</sequence>
<protein>
    <recommendedName>
        <fullName evidence="2">site-specific DNA-methyltransferase (adenine-specific)</fullName>
        <ecNumber evidence="2">2.1.1.72</ecNumber>
    </recommendedName>
</protein>